<evidence type="ECO:0000313" key="2">
    <source>
        <dbReference type="EMBL" id="PIS13549.1"/>
    </source>
</evidence>
<dbReference type="AlphaFoldDB" id="A0A2H0WNP8"/>
<reference evidence="3" key="1">
    <citation type="submission" date="2017-09" db="EMBL/GenBank/DDBJ databases">
        <title>Depth-based differentiation of microbial function through sediment-hosted aquifers and enrichment of novel symbionts in the deep terrestrial subsurface.</title>
        <authorList>
            <person name="Probst A.J."/>
            <person name="Ladd B."/>
            <person name="Jarett J.K."/>
            <person name="Geller-Mcgrath D.E."/>
            <person name="Sieber C.M.K."/>
            <person name="Emerson J.B."/>
            <person name="Anantharaman K."/>
            <person name="Thomas B.C."/>
            <person name="Malmstrom R."/>
            <person name="Stieglmeier M."/>
            <person name="Klingl A."/>
            <person name="Woyke T."/>
            <person name="Ryan C.M."/>
            <person name="Banfield J.F."/>
        </authorList>
    </citation>
    <scope>NUCLEOTIDE SEQUENCE [LARGE SCALE GENOMIC DNA]</scope>
</reference>
<keyword evidence="1" id="KW-1133">Transmembrane helix</keyword>
<name>A0A2H0WNP8_9BACT</name>
<dbReference type="EMBL" id="PEZL01000016">
    <property type="protein sequence ID" value="PIS13549.1"/>
    <property type="molecule type" value="Genomic_DNA"/>
</dbReference>
<evidence type="ECO:0000313" key="3">
    <source>
        <dbReference type="Proteomes" id="UP000230353"/>
    </source>
</evidence>
<gene>
    <name evidence="2" type="ORF">COT67_01155</name>
</gene>
<comment type="caution">
    <text evidence="2">The sequence shown here is derived from an EMBL/GenBank/DDBJ whole genome shotgun (WGS) entry which is preliminary data.</text>
</comment>
<accession>A0A2H0WNP8</accession>
<organism evidence="2 3">
    <name type="scientific">Candidatus Tagabacteria bacterium CG09_land_8_20_14_0_10_41_14</name>
    <dbReference type="NCBI Taxonomy" id="1975021"/>
    <lineage>
        <taxon>Bacteria</taxon>
        <taxon>Candidatus Tagaibacteriota</taxon>
    </lineage>
</organism>
<feature type="transmembrane region" description="Helical" evidence="1">
    <location>
        <begin position="12"/>
        <end position="32"/>
    </location>
</feature>
<protein>
    <recommendedName>
        <fullName evidence="4">Type II secretion system protein J</fullName>
    </recommendedName>
</protein>
<evidence type="ECO:0000256" key="1">
    <source>
        <dbReference type="SAM" id="Phobius"/>
    </source>
</evidence>
<keyword evidence="1" id="KW-0812">Transmembrane</keyword>
<evidence type="ECO:0008006" key="4">
    <source>
        <dbReference type="Google" id="ProtNLM"/>
    </source>
</evidence>
<dbReference type="Proteomes" id="UP000230353">
    <property type="component" value="Unassembled WGS sequence"/>
</dbReference>
<sequence>MKKGLTIIETLAAIGIFTLLMVTVSSLIISIYRSQDYSWQQAMAINEARRGIEIMSKEIREARDASDGSYVIEKAEDKEFIFYSDIDDDGKAERVRYFLGTVGSGGLTRECQTFFKGGSCEVNFSDFLEGDLVSASVKVSVDGDFGWKNREYAEIFSDGEKLGDVCRVGCSDCPSTWQGTATYDVTGRSADDSVNFLADATNKVDPLCSHSMKARFEFEFTEDLSAFASEFRKGVIEPVGDPPIYPVDQEEISILTSYVRNAPPIFEYFDADGNKIIGYPARLADTKLMKLHLVINVSPDRPPTDFELESFVQLRNLKLE</sequence>
<keyword evidence="1" id="KW-0472">Membrane</keyword>
<proteinExistence type="predicted"/>